<protein>
    <submittedName>
        <fullName evidence="1">Uncharacterized protein</fullName>
    </submittedName>
</protein>
<dbReference type="Proteomes" id="UP001516400">
    <property type="component" value="Unassembled WGS sequence"/>
</dbReference>
<proteinExistence type="predicted"/>
<accession>A0ABD2PG39</accession>
<sequence>MYLILVNDRNLFSELEYQPPVGKSYYVVLNMKMQFYETPNYSKNVKKIEITNYQRVSEAMQLVDWNELWNPDDVNDIKDKKAYFKYIRSTLNTKVSIPSVRDNVGNLSTDNKTSASIFVDTFSKALSREPAGPLPKISTRRIQNTISDVTISPELVEAAIRGLKSNSSPGLDGISVKLNLVAVR</sequence>
<evidence type="ECO:0000313" key="2">
    <source>
        <dbReference type="Proteomes" id="UP001516400"/>
    </source>
</evidence>
<organism evidence="1 2">
    <name type="scientific">Cryptolaemus montrouzieri</name>
    <dbReference type="NCBI Taxonomy" id="559131"/>
    <lineage>
        <taxon>Eukaryota</taxon>
        <taxon>Metazoa</taxon>
        <taxon>Ecdysozoa</taxon>
        <taxon>Arthropoda</taxon>
        <taxon>Hexapoda</taxon>
        <taxon>Insecta</taxon>
        <taxon>Pterygota</taxon>
        <taxon>Neoptera</taxon>
        <taxon>Endopterygota</taxon>
        <taxon>Coleoptera</taxon>
        <taxon>Polyphaga</taxon>
        <taxon>Cucujiformia</taxon>
        <taxon>Coccinelloidea</taxon>
        <taxon>Coccinellidae</taxon>
        <taxon>Scymninae</taxon>
        <taxon>Scymnini</taxon>
        <taxon>Cryptolaemus</taxon>
    </lineage>
</organism>
<reference evidence="1 2" key="1">
    <citation type="journal article" date="2021" name="BMC Biol.">
        <title>Horizontally acquired antibacterial genes associated with adaptive radiation of ladybird beetles.</title>
        <authorList>
            <person name="Li H.S."/>
            <person name="Tang X.F."/>
            <person name="Huang Y.H."/>
            <person name="Xu Z.Y."/>
            <person name="Chen M.L."/>
            <person name="Du X.Y."/>
            <person name="Qiu B.Y."/>
            <person name="Chen P.T."/>
            <person name="Zhang W."/>
            <person name="Slipinski A."/>
            <person name="Escalona H.E."/>
            <person name="Waterhouse R.M."/>
            <person name="Zwick A."/>
            <person name="Pang H."/>
        </authorList>
    </citation>
    <scope>NUCLEOTIDE SEQUENCE [LARGE SCALE GENOMIC DNA]</scope>
    <source>
        <strain evidence="1">SYSU2018</strain>
    </source>
</reference>
<dbReference type="EMBL" id="JABFTP020000186">
    <property type="protein sequence ID" value="KAL3289736.1"/>
    <property type="molecule type" value="Genomic_DNA"/>
</dbReference>
<keyword evidence="2" id="KW-1185">Reference proteome</keyword>
<gene>
    <name evidence="1" type="ORF">HHI36_023134</name>
</gene>
<name>A0ABD2PG39_9CUCU</name>
<evidence type="ECO:0000313" key="1">
    <source>
        <dbReference type="EMBL" id="KAL3289736.1"/>
    </source>
</evidence>
<dbReference type="AlphaFoldDB" id="A0ABD2PG39"/>
<comment type="caution">
    <text evidence="1">The sequence shown here is derived from an EMBL/GenBank/DDBJ whole genome shotgun (WGS) entry which is preliminary data.</text>
</comment>